<dbReference type="AlphaFoldDB" id="A0A7C4BBK7"/>
<feature type="binding site" evidence="11">
    <location>
        <position position="192"/>
    </location>
    <ligand>
        <name>Zn(2+)</name>
        <dbReference type="ChEBI" id="CHEBI:29105"/>
        <note>catalytic</note>
    </ligand>
</feature>
<keyword evidence="7 11" id="KW-0520">NAD</keyword>
<evidence type="ECO:0000256" key="8">
    <source>
        <dbReference type="ARBA" id="ARBA00023098"/>
    </source>
</evidence>
<feature type="binding site" evidence="11 13">
    <location>
        <position position="274"/>
    </location>
    <ligand>
        <name>Zn(2+)</name>
        <dbReference type="ChEBI" id="CHEBI:29105"/>
        <note>catalytic</note>
    </ligand>
</feature>
<comment type="catalytic activity">
    <reaction evidence="11">
        <text>sn-glycerol 1-phosphate + NADP(+) = dihydroxyacetone phosphate + NADPH + H(+)</text>
        <dbReference type="Rhea" id="RHEA:21416"/>
        <dbReference type="ChEBI" id="CHEBI:15378"/>
        <dbReference type="ChEBI" id="CHEBI:57642"/>
        <dbReference type="ChEBI" id="CHEBI:57685"/>
        <dbReference type="ChEBI" id="CHEBI:57783"/>
        <dbReference type="ChEBI" id="CHEBI:58349"/>
        <dbReference type="EC" id="1.1.1.261"/>
    </reaction>
</comment>
<feature type="binding site" evidence="12">
    <location>
        <position position="274"/>
    </location>
    <ligand>
        <name>glycerol</name>
        <dbReference type="ChEBI" id="CHEBI:17754"/>
    </ligand>
</feature>
<comment type="caution">
    <text evidence="15">The sequence shown here is derived from an EMBL/GenBank/DDBJ whole genome shotgun (WGS) entry which is preliminary data.</text>
</comment>
<evidence type="ECO:0000256" key="11">
    <source>
        <dbReference type="HAMAP-Rule" id="MF_00497"/>
    </source>
</evidence>
<feature type="binding site" evidence="11">
    <location>
        <position position="145"/>
    </location>
    <ligand>
        <name>substrate</name>
    </ligand>
</feature>
<dbReference type="NCBIfam" id="NF002022">
    <property type="entry name" value="PRK00843.1"/>
    <property type="match status" value="1"/>
</dbReference>
<keyword evidence="10 11" id="KW-1208">Phospholipid metabolism</keyword>
<comment type="subcellular location">
    <subcellularLocation>
        <location evidence="11">Cytoplasm</location>
    </subcellularLocation>
</comment>
<evidence type="ECO:0000256" key="13">
    <source>
        <dbReference type="PIRSR" id="PIRSR000112-2"/>
    </source>
</evidence>
<keyword evidence="4 11" id="KW-0862">Zinc</keyword>
<dbReference type="InterPro" id="IPR032837">
    <property type="entry name" value="G1PDH"/>
</dbReference>
<dbReference type="EMBL" id="DTFF01000024">
    <property type="protein sequence ID" value="HGI87359.1"/>
    <property type="molecule type" value="Genomic_DNA"/>
</dbReference>
<keyword evidence="8 11" id="KW-0443">Lipid metabolism</keyword>
<dbReference type="GO" id="GO:0005737">
    <property type="term" value="C:cytoplasm"/>
    <property type="evidence" value="ECO:0007669"/>
    <property type="project" value="UniProtKB-SubCell"/>
</dbReference>
<dbReference type="InterPro" id="IPR016205">
    <property type="entry name" value="Glycerol_DH"/>
</dbReference>
<reference evidence="15" key="1">
    <citation type="journal article" date="2020" name="mSystems">
        <title>Genome- and Community-Level Interaction Insights into Carbon Utilization and Element Cycling Functions of Hydrothermarchaeota in Hydrothermal Sediment.</title>
        <authorList>
            <person name="Zhou Z."/>
            <person name="Liu Y."/>
            <person name="Xu W."/>
            <person name="Pan J."/>
            <person name="Luo Z.H."/>
            <person name="Li M."/>
        </authorList>
    </citation>
    <scope>NUCLEOTIDE SEQUENCE [LARGE SCALE GENOMIC DNA]</scope>
    <source>
        <strain evidence="15">SpSt-732</strain>
    </source>
</reference>
<accession>A0A7C4BBK7</accession>
<keyword evidence="3 11" id="KW-0479">Metal-binding</keyword>
<evidence type="ECO:0000256" key="4">
    <source>
        <dbReference type="ARBA" id="ARBA00022833"/>
    </source>
</evidence>
<keyword evidence="5 11" id="KW-0521">NADP</keyword>
<dbReference type="HAMAP" id="MF_00497_A">
    <property type="entry name" value="G1P_dehydrogenase_A"/>
    <property type="match status" value="1"/>
</dbReference>
<comment type="pathway">
    <text evidence="11">Membrane lipid metabolism; glycerophospholipid metabolism.</text>
</comment>
<comment type="similarity">
    <text evidence="11">Belongs to the glycerol-1-phosphate dehydrogenase family.</text>
</comment>
<evidence type="ECO:0000256" key="9">
    <source>
        <dbReference type="ARBA" id="ARBA00023209"/>
    </source>
</evidence>
<evidence type="ECO:0000256" key="5">
    <source>
        <dbReference type="ARBA" id="ARBA00022857"/>
    </source>
</evidence>
<dbReference type="GO" id="GO:0050492">
    <property type="term" value="F:glycerol-1-phosphate dehydrogenase [NAD(P)+] activity"/>
    <property type="evidence" value="ECO:0007669"/>
    <property type="project" value="UniProtKB-UniRule"/>
</dbReference>
<dbReference type="CDD" id="cd08173">
    <property type="entry name" value="Gro1PDH"/>
    <property type="match status" value="1"/>
</dbReference>
<evidence type="ECO:0000256" key="12">
    <source>
        <dbReference type="PIRSR" id="PIRSR000112-1"/>
    </source>
</evidence>
<dbReference type="EC" id="1.1.1.261" evidence="11"/>
<dbReference type="GO" id="GO:0046872">
    <property type="term" value="F:metal ion binding"/>
    <property type="evidence" value="ECO:0007669"/>
    <property type="project" value="UniProtKB-KW"/>
</dbReference>
<protein>
    <recommendedName>
        <fullName evidence="11">Glycerol-1-phosphate dehydrogenase [NAD(P)+]</fullName>
        <shortName evidence="11">G1P dehydrogenase</shortName>
        <shortName evidence="11">G1PDH</shortName>
        <ecNumber evidence="11">1.1.1.261</ecNumber>
    </recommendedName>
    <alternativeName>
        <fullName evidence="11">Enantiomeric glycerophosphate synthase</fullName>
    </alternativeName>
    <alternativeName>
        <fullName evidence="11">sn-glycerol-1-phosphate dehydrogenase</fullName>
    </alternativeName>
</protein>
<dbReference type="GO" id="GO:0008654">
    <property type="term" value="P:phospholipid biosynthetic process"/>
    <property type="evidence" value="ECO:0007669"/>
    <property type="project" value="UniProtKB-KW"/>
</dbReference>
<name>A0A7C4BBK7_9CREN</name>
<feature type="binding site" evidence="11">
    <location>
        <position position="290"/>
    </location>
    <ligand>
        <name>Zn(2+)</name>
        <dbReference type="ChEBI" id="CHEBI:29105"/>
        <note>catalytic</note>
    </ligand>
</feature>
<organism evidence="15">
    <name type="scientific">Ignisphaera aggregans</name>
    <dbReference type="NCBI Taxonomy" id="334771"/>
    <lineage>
        <taxon>Archaea</taxon>
        <taxon>Thermoproteota</taxon>
        <taxon>Thermoprotei</taxon>
        <taxon>Desulfurococcales</taxon>
        <taxon>Desulfurococcaceae</taxon>
        <taxon>Ignisphaera</taxon>
    </lineage>
</organism>
<evidence type="ECO:0000256" key="2">
    <source>
        <dbReference type="ARBA" id="ARBA00022516"/>
    </source>
</evidence>
<dbReference type="Pfam" id="PF13685">
    <property type="entry name" value="Fe-ADH_2"/>
    <property type="match status" value="1"/>
</dbReference>
<feature type="binding site" evidence="11">
    <location>
        <position position="278"/>
    </location>
    <ligand>
        <name>substrate</name>
    </ligand>
</feature>
<feature type="binding site" evidence="12">
    <location>
        <position position="192"/>
    </location>
    <ligand>
        <name>glycerol</name>
        <dbReference type="ChEBI" id="CHEBI:17754"/>
    </ligand>
</feature>
<keyword evidence="1 11" id="KW-0963">Cytoplasm</keyword>
<evidence type="ECO:0000256" key="3">
    <source>
        <dbReference type="ARBA" id="ARBA00022723"/>
    </source>
</evidence>
<evidence type="ECO:0000256" key="6">
    <source>
        <dbReference type="ARBA" id="ARBA00023002"/>
    </source>
</evidence>
<gene>
    <name evidence="11" type="primary">egsA</name>
    <name evidence="15" type="ORF">ENV14_03070</name>
</gene>
<evidence type="ECO:0000256" key="10">
    <source>
        <dbReference type="ARBA" id="ARBA00023264"/>
    </source>
</evidence>
<dbReference type="PIRSF" id="PIRSF000112">
    <property type="entry name" value="Glycerol_dehydrogenase"/>
    <property type="match status" value="1"/>
</dbReference>
<feature type="binding site" evidence="11 14">
    <location>
        <begin position="140"/>
        <end position="143"/>
    </location>
    <ligand>
        <name>NAD(+)</name>
        <dbReference type="ChEBI" id="CHEBI:57540"/>
    </ligand>
</feature>
<keyword evidence="2 11" id="KW-0444">Lipid biosynthesis</keyword>
<dbReference type="PANTHER" id="PTHR43616">
    <property type="entry name" value="GLYCEROL DEHYDROGENASE"/>
    <property type="match status" value="1"/>
</dbReference>
<evidence type="ECO:0000256" key="14">
    <source>
        <dbReference type="PIRSR" id="PIRSR000112-3"/>
    </source>
</evidence>
<feature type="binding site" evidence="11 14">
    <location>
        <begin position="118"/>
        <end position="122"/>
    </location>
    <ligand>
        <name>NAD(+)</name>
        <dbReference type="ChEBI" id="CHEBI:57540"/>
    </ligand>
</feature>
<proteinExistence type="inferred from homology"/>
<sequence>MIILISLYKSSIWQTEEVQHLFYPHEITLPKKVVVGLNLLEKVGEYIKAIDEKISKAVIVSGPSETQRYAKFVSENLQHYHIETWVLQARSSTMDEVEKIVNVAKEVNTDIVIGVGGGKAIDVAKYSSYIFSKPFVSIPTSPSHDGVASPFASIKDTGKVTSVKASTPILIVADVGVLARAPRRNIISGCGDLLGKFSAVLDWRLAHKLRGEYYGDYAASLSLLSAQHVVKYSSMFKTKQIPVEAVRILIESLISSGIAMSIAGSTRPASGSEHLIAHAIDLVANYPALHGEEVGIGTIIALYLHGRNWRKVKKILSEIGAPTRISQINVSREQIVKALTIAHSIRTERYTILGEKGFSEEAAERLIDLLDLV</sequence>
<evidence type="ECO:0000256" key="7">
    <source>
        <dbReference type="ARBA" id="ARBA00023027"/>
    </source>
</evidence>
<feature type="binding site" evidence="11 14">
    <location>
        <position position="149"/>
    </location>
    <ligand>
        <name>NAD(+)</name>
        <dbReference type="ChEBI" id="CHEBI:57540"/>
    </ligand>
</feature>
<dbReference type="Gene3D" id="3.40.50.1970">
    <property type="match status" value="1"/>
</dbReference>
<comment type="subunit">
    <text evidence="11">Homodimer.</text>
</comment>
<evidence type="ECO:0000256" key="1">
    <source>
        <dbReference type="ARBA" id="ARBA00022490"/>
    </source>
</evidence>
<keyword evidence="9 11" id="KW-0594">Phospholipid biosynthesis</keyword>
<feature type="binding site" evidence="12">
    <location>
        <position position="290"/>
    </location>
    <ligand>
        <name>glycerol</name>
        <dbReference type="ChEBI" id="CHEBI:17754"/>
    </ligand>
</feature>
<dbReference type="InterPro" id="IPR023002">
    <property type="entry name" value="G1P_dehydrogenase_arc"/>
</dbReference>
<dbReference type="PANTHER" id="PTHR43616:SF5">
    <property type="entry name" value="GLYCEROL DEHYDROGENASE 1"/>
    <property type="match status" value="1"/>
</dbReference>
<evidence type="ECO:0000313" key="15">
    <source>
        <dbReference type="EMBL" id="HGI87359.1"/>
    </source>
</evidence>
<dbReference type="UniPathway" id="UPA00940"/>
<dbReference type="Gene3D" id="1.20.1090.10">
    <property type="entry name" value="Dehydroquinate synthase-like - alpha domain"/>
    <property type="match status" value="1"/>
</dbReference>
<comment type="function">
    <text evidence="11">Catalyzes the NAD(P)H-dependent reduction of dihydroxyacetonephosphate (DHAP or glycerone phosphate) to glycerol 1-phosphate (G1P). The G1P thus generated is used as the glycerophosphate backbone of phospholipids in the cellular membranes of Archaea.</text>
</comment>
<feature type="binding site" evidence="11">
    <location>
        <position position="192"/>
    </location>
    <ligand>
        <name>substrate</name>
    </ligand>
</feature>
<comment type="catalytic activity">
    <reaction evidence="11">
        <text>sn-glycerol 1-phosphate + NAD(+) = dihydroxyacetone phosphate + NADH + H(+)</text>
        <dbReference type="Rhea" id="RHEA:21412"/>
        <dbReference type="ChEBI" id="CHEBI:15378"/>
        <dbReference type="ChEBI" id="CHEBI:57540"/>
        <dbReference type="ChEBI" id="CHEBI:57642"/>
        <dbReference type="ChEBI" id="CHEBI:57685"/>
        <dbReference type="ChEBI" id="CHEBI:57945"/>
        <dbReference type="EC" id="1.1.1.261"/>
    </reaction>
</comment>
<dbReference type="GO" id="GO:0006650">
    <property type="term" value="P:glycerophospholipid metabolic process"/>
    <property type="evidence" value="ECO:0007669"/>
    <property type="project" value="UniProtKB-UniRule"/>
</dbReference>
<feature type="binding site" evidence="13">
    <location>
        <position position="145"/>
    </location>
    <ligand>
        <name>glycerol</name>
        <dbReference type="ChEBI" id="CHEBI:17754"/>
    </ligand>
</feature>
<keyword evidence="6 11" id="KW-0560">Oxidoreductase</keyword>
<comment type="cofactor">
    <cofactor evidence="11 12">
        <name>Zn(2+)</name>
        <dbReference type="ChEBI" id="CHEBI:29105"/>
    </cofactor>
    <text evidence="11 12">Binds 1 zinc ion per subunit.</text>
</comment>
<dbReference type="SUPFAM" id="SSF56796">
    <property type="entry name" value="Dehydroquinate synthase-like"/>
    <property type="match status" value="1"/>
</dbReference>